<dbReference type="HOGENOM" id="CLU_324954_0_0_1"/>
<dbReference type="EMBL" id="KN839852">
    <property type="protein sequence ID" value="KIJ63178.1"/>
    <property type="molecule type" value="Genomic_DNA"/>
</dbReference>
<keyword evidence="4" id="KW-0653">Protein transport</keyword>
<evidence type="ECO:0000313" key="8">
    <source>
        <dbReference type="Proteomes" id="UP000053820"/>
    </source>
</evidence>
<evidence type="ECO:0000256" key="2">
    <source>
        <dbReference type="ARBA" id="ARBA00022448"/>
    </source>
</evidence>
<dbReference type="InterPro" id="IPR029175">
    <property type="entry name" value="EXOC2/Sec5"/>
</dbReference>
<dbReference type="OrthoDB" id="26242at2759"/>
<feature type="domain" description="Exocyst complex component EXOC2/Sec5 N-terminal" evidence="6">
    <location>
        <begin position="56"/>
        <end position="861"/>
    </location>
</feature>
<name>A0A0C9W7K2_9AGAM</name>
<evidence type="ECO:0000256" key="4">
    <source>
        <dbReference type="RuleBase" id="RU365069"/>
    </source>
</evidence>
<accession>A0A0C9W7K2</accession>
<keyword evidence="2 4" id="KW-0813">Transport</keyword>
<evidence type="ECO:0000259" key="6">
    <source>
        <dbReference type="Pfam" id="PF15469"/>
    </source>
</evidence>
<dbReference type="InterPro" id="IPR039481">
    <property type="entry name" value="EXOC2/Sec5_N_dom"/>
</dbReference>
<keyword evidence="3 4" id="KW-0268">Exocytosis</keyword>
<feature type="compositionally biased region" description="Basic and acidic residues" evidence="5">
    <location>
        <begin position="878"/>
        <end position="894"/>
    </location>
</feature>
<dbReference type="GO" id="GO:0000145">
    <property type="term" value="C:exocyst"/>
    <property type="evidence" value="ECO:0007669"/>
    <property type="project" value="UniProtKB-UniRule"/>
</dbReference>
<dbReference type="PANTHER" id="PTHR13043">
    <property type="entry name" value="EXOCYST COMPLEX COMPONENT SEC5"/>
    <property type="match status" value="1"/>
</dbReference>
<dbReference type="Proteomes" id="UP000053820">
    <property type="component" value="Unassembled WGS sequence"/>
</dbReference>
<sequence length="894" mass="98900">MPPTGKVNFAVDEAALLKAYKLSKPNPTKWEEIDHDLEDPLSDIVTSSVGGDGDGDPLGLGAVIECAISHPTSHQATVMINSKSFDPKAFLAAVHPNATYQDLAAGISHLQTSIDARSEQVRVLVEDNFDRFVAVKASTDALYAEMREGLLSDTSEFASKPLTDHLKRSSAVKANQVFLPVLENSAKAQKLRTTLSVFERSKFFFSLPGSLVESIEAGRYEAALRNYNKGKFLLDSRPGQIIPVETSGDGKPVASAESQQKRILEKVWSNVEKVMGEMKALLLAKLQEPSRSVEEQEKTIEILLDLNTSEDPIWTYFDSHHTHIMDQMTASYRSGVAAIKNARNHTMPDISSPDVLNSTLASQLQICLAALDTKQSDQAIAQGGGHEVWQAVWEMVKNVSEILLSSLPNFWKIAKSFLEGKFKRPSGSRRSAQQCRQMALDIVKLYVSLLSEFFNLSDMAVMQRNADSTSPPLLPSHSNSLTTSHFLIKVLIEVQDCVNEVTGMEILGEAGVSLRNLMESARWRFGDVLIHAWLRDANLFYHLETWTPSTSDPSVTQFMSLLEVFQRHLATSAFKIAGGIELSSSASSLRTIQQNHIPPAFTLKITRAFLDAVYAFLDGLVHLTSPQWPTVSDQSASSKLFDLSDSNTRLLLVLSNFVYLSGSLIPSMMSQLESAFGTSNEDDRKTLIKVVLELDKTLFDGYVKPKSAVVTTVLREGILDPEMDWYETPQPTEIRPYMYRALMTLVGIHAQISRVAEGLLERILHALVEDAAEEALRSFRQVKRFGMGGMLRATLEIEFMHQTLARYVSPSAAKTLSELYNKISMAYARRAGDENLQGNLDSVKKTLAESRRATGIEFMCFRQAKDKSSSKSTGKSRSKGEGGSRAAGDRRVVP</sequence>
<dbReference type="InterPro" id="IPR016024">
    <property type="entry name" value="ARM-type_fold"/>
</dbReference>
<evidence type="ECO:0000256" key="1">
    <source>
        <dbReference type="ARBA" id="ARBA00010578"/>
    </source>
</evidence>
<proteinExistence type="inferred from homology"/>
<evidence type="ECO:0000313" key="7">
    <source>
        <dbReference type="EMBL" id="KIJ63178.1"/>
    </source>
</evidence>
<dbReference type="GO" id="GO:0006887">
    <property type="term" value="P:exocytosis"/>
    <property type="evidence" value="ECO:0007669"/>
    <property type="project" value="UniProtKB-KW"/>
</dbReference>
<dbReference type="PANTHER" id="PTHR13043:SF1">
    <property type="entry name" value="EXOCYST COMPLEX COMPONENT 2"/>
    <property type="match status" value="1"/>
</dbReference>
<comment type="function">
    <text evidence="4">Component of the exocyst complex involved in the docking of exocytic vesicles with fusion sites on the plasma membrane.</text>
</comment>
<comment type="subunit">
    <text evidence="4">Component of the exocyst complex.</text>
</comment>
<keyword evidence="8" id="KW-1185">Reference proteome</keyword>
<gene>
    <name evidence="7" type="ORF">HYDPIDRAFT_93197</name>
</gene>
<comment type="similarity">
    <text evidence="1 4">Belongs to the SEC5 family.</text>
</comment>
<evidence type="ECO:0000256" key="3">
    <source>
        <dbReference type="ARBA" id="ARBA00022483"/>
    </source>
</evidence>
<dbReference type="GO" id="GO:0006893">
    <property type="term" value="P:Golgi to plasma membrane transport"/>
    <property type="evidence" value="ECO:0007669"/>
    <property type="project" value="UniProtKB-UniRule"/>
</dbReference>
<dbReference type="SUPFAM" id="SSF48371">
    <property type="entry name" value="ARM repeat"/>
    <property type="match status" value="1"/>
</dbReference>
<dbReference type="AlphaFoldDB" id="A0A0C9W7K2"/>
<dbReference type="GO" id="GO:0015031">
    <property type="term" value="P:protein transport"/>
    <property type="evidence" value="ECO:0007669"/>
    <property type="project" value="UniProtKB-KW"/>
</dbReference>
<protein>
    <recommendedName>
        <fullName evidence="4">Exocyst complex component SEC5</fullName>
    </recommendedName>
</protein>
<feature type="region of interest" description="Disordered" evidence="5">
    <location>
        <begin position="864"/>
        <end position="894"/>
    </location>
</feature>
<reference evidence="7 8" key="1">
    <citation type="submission" date="2014-04" db="EMBL/GenBank/DDBJ databases">
        <title>Evolutionary Origins and Diversification of the Mycorrhizal Mutualists.</title>
        <authorList>
            <consortium name="DOE Joint Genome Institute"/>
            <consortium name="Mycorrhizal Genomics Consortium"/>
            <person name="Kohler A."/>
            <person name="Kuo A."/>
            <person name="Nagy L.G."/>
            <person name="Floudas D."/>
            <person name="Copeland A."/>
            <person name="Barry K.W."/>
            <person name="Cichocki N."/>
            <person name="Veneault-Fourrey C."/>
            <person name="LaButti K."/>
            <person name="Lindquist E.A."/>
            <person name="Lipzen A."/>
            <person name="Lundell T."/>
            <person name="Morin E."/>
            <person name="Murat C."/>
            <person name="Riley R."/>
            <person name="Ohm R."/>
            <person name="Sun H."/>
            <person name="Tunlid A."/>
            <person name="Henrissat B."/>
            <person name="Grigoriev I.V."/>
            <person name="Hibbett D.S."/>
            <person name="Martin F."/>
        </authorList>
    </citation>
    <scope>NUCLEOTIDE SEQUENCE [LARGE SCALE GENOMIC DNA]</scope>
    <source>
        <strain evidence="7 8">MD-312</strain>
    </source>
</reference>
<evidence type="ECO:0000256" key="5">
    <source>
        <dbReference type="SAM" id="MobiDB-lite"/>
    </source>
</evidence>
<dbReference type="Pfam" id="PF15469">
    <property type="entry name" value="Sec5"/>
    <property type="match status" value="1"/>
</dbReference>
<organism evidence="7 8">
    <name type="scientific">Hydnomerulius pinastri MD-312</name>
    <dbReference type="NCBI Taxonomy" id="994086"/>
    <lineage>
        <taxon>Eukaryota</taxon>
        <taxon>Fungi</taxon>
        <taxon>Dikarya</taxon>
        <taxon>Basidiomycota</taxon>
        <taxon>Agaricomycotina</taxon>
        <taxon>Agaricomycetes</taxon>
        <taxon>Agaricomycetidae</taxon>
        <taxon>Boletales</taxon>
        <taxon>Boletales incertae sedis</taxon>
        <taxon>Leucogyrophana</taxon>
    </lineage>
</organism>